<dbReference type="EMBL" id="QJKJ01011301">
    <property type="protein sequence ID" value="RDX71516.1"/>
    <property type="molecule type" value="Genomic_DNA"/>
</dbReference>
<reference evidence="1" key="1">
    <citation type="submission" date="2018-05" db="EMBL/GenBank/DDBJ databases">
        <title>Draft genome of Mucuna pruriens seed.</title>
        <authorList>
            <person name="Nnadi N.E."/>
            <person name="Vos R."/>
            <person name="Hasami M.H."/>
            <person name="Devisetty U.K."/>
            <person name="Aguiy J.C."/>
        </authorList>
    </citation>
    <scope>NUCLEOTIDE SEQUENCE [LARGE SCALE GENOMIC DNA]</scope>
    <source>
        <strain evidence="1">JCA_2017</strain>
    </source>
</reference>
<evidence type="ECO:0000313" key="1">
    <source>
        <dbReference type="EMBL" id="RDX71516.1"/>
    </source>
</evidence>
<dbReference type="PANTHER" id="PTHR35046:SF9">
    <property type="entry name" value="RNA-DIRECTED DNA POLYMERASE"/>
    <property type="match status" value="1"/>
</dbReference>
<feature type="non-terminal residue" evidence="1">
    <location>
        <position position="140"/>
    </location>
</feature>
<sequence length="140" mass="15563">MAHFIACSKTNDATHVADLFFKEVVRLFGLPRTTVSDRDVRFLESVRLCSVCLHLAETMSDVCLHLAETVSDKALPSPYRTSLCRERVDTLHSRVSVLLRLRKARKIVVNNSSSPSSIINSNQFSIDISLSSSSHFAEPG</sequence>
<dbReference type="PANTHER" id="PTHR35046">
    <property type="entry name" value="ZINC KNUCKLE (CCHC-TYPE) FAMILY PROTEIN"/>
    <property type="match status" value="1"/>
</dbReference>
<name>A0A371EZN7_MUCPR</name>
<dbReference type="Proteomes" id="UP000257109">
    <property type="component" value="Unassembled WGS sequence"/>
</dbReference>
<evidence type="ECO:0000313" key="2">
    <source>
        <dbReference type="Proteomes" id="UP000257109"/>
    </source>
</evidence>
<accession>A0A371EZN7</accession>
<keyword evidence="2" id="KW-1185">Reference proteome</keyword>
<organism evidence="1 2">
    <name type="scientific">Mucuna pruriens</name>
    <name type="common">Velvet bean</name>
    <name type="synonym">Dolichos pruriens</name>
    <dbReference type="NCBI Taxonomy" id="157652"/>
    <lineage>
        <taxon>Eukaryota</taxon>
        <taxon>Viridiplantae</taxon>
        <taxon>Streptophyta</taxon>
        <taxon>Embryophyta</taxon>
        <taxon>Tracheophyta</taxon>
        <taxon>Spermatophyta</taxon>
        <taxon>Magnoliopsida</taxon>
        <taxon>eudicotyledons</taxon>
        <taxon>Gunneridae</taxon>
        <taxon>Pentapetalae</taxon>
        <taxon>rosids</taxon>
        <taxon>fabids</taxon>
        <taxon>Fabales</taxon>
        <taxon>Fabaceae</taxon>
        <taxon>Papilionoideae</taxon>
        <taxon>50 kb inversion clade</taxon>
        <taxon>NPAAA clade</taxon>
        <taxon>indigoferoid/millettioid clade</taxon>
        <taxon>Phaseoleae</taxon>
        <taxon>Mucuna</taxon>
    </lineage>
</organism>
<comment type="caution">
    <text evidence="1">The sequence shown here is derived from an EMBL/GenBank/DDBJ whole genome shotgun (WGS) entry which is preliminary data.</text>
</comment>
<dbReference type="OrthoDB" id="1935586at2759"/>
<protein>
    <recommendedName>
        <fullName evidence="3">Integrase catalytic domain-containing protein</fullName>
    </recommendedName>
</protein>
<dbReference type="AlphaFoldDB" id="A0A371EZN7"/>
<gene>
    <name evidence="1" type="ORF">CR513_49127</name>
</gene>
<evidence type="ECO:0008006" key="3">
    <source>
        <dbReference type="Google" id="ProtNLM"/>
    </source>
</evidence>
<proteinExistence type="predicted"/>